<feature type="region of interest" description="Disordered" evidence="1">
    <location>
        <begin position="40"/>
        <end position="69"/>
    </location>
</feature>
<dbReference type="Proteomes" id="UP000030645">
    <property type="component" value="Unassembled WGS sequence"/>
</dbReference>
<evidence type="ECO:0000256" key="1">
    <source>
        <dbReference type="SAM" id="MobiDB-lite"/>
    </source>
</evidence>
<dbReference type="AlphaFoldDB" id="W9RLX9"/>
<evidence type="ECO:0000313" key="3">
    <source>
        <dbReference type="Proteomes" id="UP000030645"/>
    </source>
</evidence>
<dbReference type="EMBL" id="KE344903">
    <property type="protein sequence ID" value="EXB85449.1"/>
    <property type="molecule type" value="Genomic_DNA"/>
</dbReference>
<gene>
    <name evidence="2" type="ORF">L484_023682</name>
</gene>
<name>W9RLX9_9ROSA</name>
<sequence length="69" mass="7733">MPITGLALDMQQWLSSLYDSHMELVKEMMELRPGVLTHCHSTPPGIVLPKTDEEHDEDEENGENVNAGD</sequence>
<organism evidence="2 3">
    <name type="scientific">Morus notabilis</name>
    <dbReference type="NCBI Taxonomy" id="981085"/>
    <lineage>
        <taxon>Eukaryota</taxon>
        <taxon>Viridiplantae</taxon>
        <taxon>Streptophyta</taxon>
        <taxon>Embryophyta</taxon>
        <taxon>Tracheophyta</taxon>
        <taxon>Spermatophyta</taxon>
        <taxon>Magnoliopsida</taxon>
        <taxon>eudicotyledons</taxon>
        <taxon>Gunneridae</taxon>
        <taxon>Pentapetalae</taxon>
        <taxon>rosids</taxon>
        <taxon>fabids</taxon>
        <taxon>Rosales</taxon>
        <taxon>Moraceae</taxon>
        <taxon>Moreae</taxon>
        <taxon>Morus</taxon>
    </lineage>
</organism>
<reference evidence="3" key="1">
    <citation type="submission" date="2013-01" db="EMBL/GenBank/DDBJ databases">
        <title>Draft Genome Sequence of a Mulberry Tree, Morus notabilis C.K. Schneid.</title>
        <authorList>
            <person name="He N."/>
            <person name="Zhao S."/>
        </authorList>
    </citation>
    <scope>NUCLEOTIDE SEQUENCE</scope>
</reference>
<keyword evidence="3" id="KW-1185">Reference proteome</keyword>
<proteinExistence type="predicted"/>
<accession>W9RLX9</accession>
<evidence type="ECO:0000313" key="2">
    <source>
        <dbReference type="EMBL" id="EXB85449.1"/>
    </source>
</evidence>
<protein>
    <submittedName>
        <fullName evidence="2">Uncharacterized protein</fullName>
    </submittedName>
</protein>